<name>A0ABY9ATB1_PARCI</name>
<keyword evidence="1" id="KW-0812">Transmembrane</keyword>
<feature type="transmembrane region" description="Helical" evidence="1">
    <location>
        <begin position="42"/>
        <end position="63"/>
    </location>
</feature>
<evidence type="ECO:0000256" key="1">
    <source>
        <dbReference type="SAM" id="Phobius"/>
    </source>
</evidence>
<keyword evidence="1" id="KW-1133">Transmembrane helix</keyword>
<feature type="transmembrane region" description="Helical" evidence="1">
    <location>
        <begin position="75"/>
        <end position="96"/>
    </location>
</feature>
<dbReference type="Proteomes" id="UP001242732">
    <property type="component" value="Chromosome"/>
</dbReference>
<dbReference type="RefSeq" id="WP_011796788.1">
    <property type="nucleotide sequence ID" value="NZ_CP023687.1"/>
</dbReference>
<dbReference type="EMBL" id="CP127363">
    <property type="protein sequence ID" value="WIY50042.1"/>
    <property type="molecule type" value="Genomic_DNA"/>
</dbReference>
<evidence type="ECO:0000313" key="2">
    <source>
        <dbReference type="EMBL" id="WIY50042.1"/>
    </source>
</evidence>
<proteinExistence type="predicted"/>
<sequence length="102" mass="11246">MSDLDSSKTVRAFVVVNFKSASLFVFLVAYDLLVIFSGLGNYYHGGSYLGSLVIDVAAVLLLWAGMKLFAETGLVLKFVMIVLMIVPVVVLLGVFYRVSLWF</sequence>
<keyword evidence="3" id="KW-1185">Reference proteome</keyword>
<reference evidence="2 3" key="1">
    <citation type="submission" date="2023-06" db="EMBL/GenBank/DDBJ databases">
        <authorList>
            <person name="Ham H."/>
            <person name="Park D.S."/>
        </authorList>
    </citation>
    <scope>NUCLEOTIDE SEQUENCE [LARGE SCALE GENOMIC DNA]</scope>
    <source>
        <strain evidence="2 3">KACC 17005</strain>
    </source>
</reference>
<accession>A0ABY9ATB1</accession>
<organism evidence="2 3">
    <name type="scientific">Paracidovorax citrulli</name>
    <name type="common">Acidovorax citrulli</name>
    <dbReference type="NCBI Taxonomy" id="80869"/>
    <lineage>
        <taxon>Bacteria</taxon>
        <taxon>Pseudomonadati</taxon>
        <taxon>Pseudomonadota</taxon>
        <taxon>Betaproteobacteria</taxon>
        <taxon>Burkholderiales</taxon>
        <taxon>Comamonadaceae</taxon>
        <taxon>Paracidovorax</taxon>
    </lineage>
</organism>
<evidence type="ECO:0000313" key="3">
    <source>
        <dbReference type="Proteomes" id="UP001242732"/>
    </source>
</evidence>
<protein>
    <submittedName>
        <fullName evidence="2">Uncharacterized protein</fullName>
    </submittedName>
</protein>
<keyword evidence="1" id="KW-0472">Membrane</keyword>
<dbReference type="GeneID" id="79791358"/>
<gene>
    <name evidence="2" type="ORF">QRO08_05565</name>
</gene>
<feature type="transmembrane region" description="Helical" evidence="1">
    <location>
        <begin position="12"/>
        <end position="36"/>
    </location>
</feature>